<evidence type="ECO:0000313" key="2">
    <source>
        <dbReference type="EMBL" id="KGT72959.1"/>
    </source>
</evidence>
<organism evidence="2 3">
    <name type="scientific">Bradyrhizobium japonicum</name>
    <dbReference type="NCBI Taxonomy" id="375"/>
    <lineage>
        <taxon>Bacteria</taxon>
        <taxon>Pseudomonadati</taxon>
        <taxon>Pseudomonadota</taxon>
        <taxon>Alphaproteobacteria</taxon>
        <taxon>Hyphomicrobiales</taxon>
        <taxon>Nitrobacteraceae</taxon>
        <taxon>Bradyrhizobium</taxon>
    </lineage>
</organism>
<dbReference type="Proteomes" id="UP000030377">
    <property type="component" value="Unassembled WGS sequence"/>
</dbReference>
<evidence type="ECO:0000313" key="3">
    <source>
        <dbReference type="Proteomes" id="UP000030377"/>
    </source>
</evidence>
<accession>A0A0A3XI72</accession>
<protein>
    <submittedName>
        <fullName evidence="2">Uncharacterized protein</fullName>
    </submittedName>
</protein>
<dbReference type="EMBL" id="JRPN01000085">
    <property type="protein sequence ID" value="KGT72959.1"/>
    <property type="molecule type" value="Genomic_DNA"/>
</dbReference>
<name>A0A0A3XI72_BRAJP</name>
<comment type="caution">
    <text evidence="2">The sequence shown here is derived from an EMBL/GenBank/DDBJ whole genome shotgun (WGS) entry which is preliminary data.</text>
</comment>
<sequence length="66" mass="7599">MAFGAVKPGMPQRQDEKKPPPVWNGDDFFFTRSDGSDYPPRRMKETVSGRCDAINWMTLLFAQFID</sequence>
<gene>
    <name evidence="2" type="ORF">MA20_47160</name>
</gene>
<reference evidence="2 3" key="1">
    <citation type="submission" date="2014-09" db="EMBL/GenBank/DDBJ databases">
        <title>Draft genome of Bradyrhizobium japonicum Is-34.</title>
        <authorList>
            <person name="Tsurumaru H."/>
            <person name="Yamakawa T."/>
            <person name="Hashimoto S."/>
            <person name="Okizaki K."/>
            <person name="Kanesaki Y."/>
            <person name="Yoshikawa H."/>
            <person name="Yajima S."/>
        </authorList>
    </citation>
    <scope>NUCLEOTIDE SEQUENCE [LARGE SCALE GENOMIC DNA]</scope>
    <source>
        <strain evidence="2 3">Is-34</strain>
    </source>
</reference>
<evidence type="ECO:0000256" key="1">
    <source>
        <dbReference type="SAM" id="MobiDB-lite"/>
    </source>
</evidence>
<dbReference type="AlphaFoldDB" id="A0A0A3XI72"/>
<dbReference type="RefSeq" id="WP_041960937.1">
    <property type="nucleotide sequence ID" value="NZ_CP081350.1"/>
</dbReference>
<proteinExistence type="predicted"/>
<feature type="region of interest" description="Disordered" evidence="1">
    <location>
        <begin position="1"/>
        <end position="25"/>
    </location>
</feature>